<proteinExistence type="predicted"/>
<organism evidence="1 2">
    <name type="scientific">Bradyrhizobium arachidis</name>
    <dbReference type="NCBI Taxonomy" id="858423"/>
    <lineage>
        <taxon>Bacteria</taxon>
        <taxon>Pseudomonadati</taxon>
        <taxon>Pseudomonadota</taxon>
        <taxon>Alphaproteobacteria</taxon>
        <taxon>Hyphomicrobiales</taxon>
        <taxon>Nitrobacteraceae</taxon>
        <taxon>Bradyrhizobium</taxon>
    </lineage>
</organism>
<name>A0AAE7NZE6_9BRAD</name>
<reference evidence="1 2" key="1">
    <citation type="submission" date="2018-06" db="EMBL/GenBank/DDBJ databases">
        <title>Comparative genomics of Bradyrhizobium nodulating Arachidis hypogaea.</title>
        <authorList>
            <person name="Li Y."/>
        </authorList>
    </citation>
    <scope>NUCLEOTIDE SEQUENCE [LARGE SCALE GENOMIC DNA]</scope>
    <source>
        <strain evidence="1 2">CCBAU 051107</strain>
    </source>
</reference>
<accession>A0AAE7NZE6</accession>
<dbReference type="Proteomes" id="UP000594015">
    <property type="component" value="Chromosome"/>
</dbReference>
<dbReference type="EMBL" id="CP030050">
    <property type="protein sequence ID" value="QOZ71809.1"/>
    <property type="molecule type" value="Genomic_DNA"/>
</dbReference>
<protein>
    <submittedName>
        <fullName evidence="1">Uncharacterized protein</fullName>
    </submittedName>
</protein>
<sequence>MTFTSHLDRIDAKQRADAASEPVNEVAIIDVYGSRDAAFVRVHLRADGSEPKPRNSRLVEQAAECSVHIAGLEFEKKHRSGLILLV</sequence>
<dbReference type="KEGG" id="barh:WN72_40100"/>
<evidence type="ECO:0000313" key="2">
    <source>
        <dbReference type="Proteomes" id="UP000594015"/>
    </source>
</evidence>
<gene>
    <name evidence="1" type="ORF">WN72_40100</name>
</gene>
<evidence type="ECO:0000313" key="1">
    <source>
        <dbReference type="EMBL" id="QOZ71809.1"/>
    </source>
</evidence>
<dbReference type="AlphaFoldDB" id="A0AAE7NZE6"/>